<sequence length="150" mass="17303">MANGQSQPNQGVKNGETQDEALATHLIRPCERYQDEYEQCRSSKGRRQQIFVYGNVLDCEPWAKDFANCQKWTWTSDAEAAGAVVKNERERLKERLTPHLSTKVWEKRETPPENWNAPLPSFQEFTKNSYLTRVSKEGDYMKEASACAIQ</sequence>
<accession>A0AAV7Y2X3</accession>
<evidence type="ECO:0000313" key="6">
    <source>
        <dbReference type="EMBL" id="KAJ1531984.1"/>
    </source>
</evidence>
<evidence type="ECO:0000256" key="4">
    <source>
        <dbReference type="ARBA" id="ARBA00044235"/>
    </source>
</evidence>
<organism evidence="6 7">
    <name type="scientific">Megalurothrips usitatus</name>
    <name type="common">bean blossom thrips</name>
    <dbReference type="NCBI Taxonomy" id="439358"/>
    <lineage>
        <taxon>Eukaryota</taxon>
        <taxon>Metazoa</taxon>
        <taxon>Ecdysozoa</taxon>
        <taxon>Arthropoda</taxon>
        <taxon>Hexapoda</taxon>
        <taxon>Insecta</taxon>
        <taxon>Pterygota</taxon>
        <taxon>Neoptera</taxon>
        <taxon>Paraneoptera</taxon>
        <taxon>Thysanoptera</taxon>
        <taxon>Terebrantia</taxon>
        <taxon>Thripoidea</taxon>
        <taxon>Thripidae</taxon>
        <taxon>Megalurothrips</taxon>
    </lineage>
</organism>
<name>A0AAV7Y2X3_9NEOP</name>
<dbReference type="Pfam" id="PF11326">
    <property type="entry name" value="PANTS-like"/>
    <property type="match status" value="1"/>
</dbReference>
<dbReference type="Proteomes" id="UP001075354">
    <property type="component" value="Chromosome 1"/>
</dbReference>
<evidence type="ECO:0000256" key="1">
    <source>
        <dbReference type="ARBA" id="ARBA00006412"/>
    </source>
</evidence>
<dbReference type="GO" id="GO:0043083">
    <property type="term" value="C:synaptic cleft"/>
    <property type="evidence" value="ECO:0007669"/>
    <property type="project" value="UniProtKB-SubCell"/>
</dbReference>
<proteinExistence type="inferred from homology"/>
<evidence type="ECO:0000256" key="2">
    <source>
        <dbReference type="ARBA" id="ARBA00043942"/>
    </source>
</evidence>
<dbReference type="InterPro" id="IPR021475">
    <property type="entry name" value="Pants/Emi1-like"/>
</dbReference>
<dbReference type="PANTHER" id="PTHR28052">
    <property type="entry name" value="UPF0545 PROTEIN C22ORF39"/>
    <property type="match status" value="1"/>
</dbReference>
<keyword evidence="7" id="KW-1185">Reference proteome</keyword>
<feature type="region of interest" description="Disordered" evidence="5">
    <location>
        <begin position="1"/>
        <end position="21"/>
    </location>
</feature>
<dbReference type="PANTHER" id="PTHR28052:SF1">
    <property type="entry name" value="UPF0545 PROTEIN C22ORF39"/>
    <property type="match status" value="1"/>
</dbReference>
<evidence type="ECO:0000256" key="5">
    <source>
        <dbReference type="SAM" id="MobiDB-lite"/>
    </source>
</evidence>
<comment type="caution">
    <text evidence="6">The sequence shown here is derived from an EMBL/GenBank/DDBJ whole genome shotgun (WGS) entry which is preliminary data.</text>
</comment>
<evidence type="ECO:0000313" key="7">
    <source>
        <dbReference type="Proteomes" id="UP001075354"/>
    </source>
</evidence>
<protein>
    <recommendedName>
        <fullName evidence="3">Synaptic plasticity regulator PANTS</fullName>
    </recommendedName>
    <alternativeName>
        <fullName evidence="4">Plasticity-associated neural transcript short</fullName>
    </alternativeName>
</protein>
<reference evidence="6" key="1">
    <citation type="submission" date="2022-12" db="EMBL/GenBank/DDBJ databases">
        <title>Chromosome-level genome assembly of the bean flower thrips Megalurothrips usitatus.</title>
        <authorList>
            <person name="Ma L."/>
            <person name="Liu Q."/>
            <person name="Li H."/>
            <person name="Cai W."/>
        </authorList>
    </citation>
    <scope>NUCLEOTIDE SEQUENCE</scope>
    <source>
        <strain evidence="6">Cailab_2022a</strain>
    </source>
</reference>
<comment type="similarity">
    <text evidence="1">Belongs to the UPF0545 family.</text>
</comment>
<dbReference type="AlphaFoldDB" id="A0AAV7Y2X3"/>
<evidence type="ECO:0000256" key="3">
    <source>
        <dbReference type="ARBA" id="ARBA00044072"/>
    </source>
</evidence>
<dbReference type="EMBL" id="JAPTSV010000001">
    <property type="protein sequence ID" value="KAJ1531984.1"/>
    <property type="molecule type" value="Genomic_DNA"/>
</dbReference>
<comment type="subcellular location">
    <subcellularLocation>
        <location evidence="2">Synaptic cleft</location>
    </subcellularLocation>
</comment>
<gene>
    <name evidence="6" type="ORF">ONE63_000620</name>
</gene>
<feature type="compositionally biased region" description="Polar residues" evidence="5">
    <location>
        <begin position="1"/>
        <end position="12"/>
    </location>
</feature>